<reference evidence="2 3" key="1">
    <citation type="submission" date="2017-08" db="EMBL/GenBank/DDBJ databases">
        <title>Draft genome sequence of filamentous cyanobacterium Calothrix elsteri CCALA 953.</title>
        <authorList>
            <person name="Gagunashvili A.N."/>
            <person name="Elster J."/>
            <person name="Andresson O.S."/>
        </authorList>
    </citation>
    <scope>NUCLEOTIDE SEQUENCE [LARGE SCALE GENOMIC DNA]</scope>
    <source>
        <strain evidence="2 3">CCALA 953</strain>
    </source>
</reference>
<dbReference type="Proteomes" id="UP000218238">
    <property type="component" value="Unassembled WGS sequence"/>
</dbReference>
<dbReference type="EMBL" id="NTFS01000188">
    <property type="protein sequence ID" value="PAX52914.1"/>
    <property type="molecule type" value="Genomic_DNA"/>
</dbReference>
<feature type="signal peptide" evidence="1">
    <location>
        <begin position="1"/>
        <end position="25"/>
    </location>
</feature>
<name>A0A2A2TGP2_9CYAN</name>
<accession>A0A2A2TGP2</accession>
<evidence type="ECO:0000313" key="3">
    <source>
        <dbReference type="Proteomes" id="UP000218238"/>
    </source>
</evidence>
<keyword evidence="3" id="KW-1185">Reference proteome</keyword>
<dbReference type="OrthoDB" id="512200at2"/>
<keyword evidence="1" id="KW-0732">Signal</keyword>
<evidence type="ECO:0000256" key="1">
    <source>
        <dbReference type="SAM" id="SignalP"/>
    </source>
</evidence>
<proteinExistence type="predicted"/>
<protein>
    <submittedName>
        <fullName evidence="2">Uncharacterized protein</fullName>
    </submittedName>
</protein>
<evidence type="ECO:0000313" key="2">
    <source>
        <dbReference type="EMBL" id="PAX52914.1"/>
    </source>
</evidence>
<comment type="caution">
    <text evidence="2">The sequence shown here is derived from an EMBL/GenBank/DDBJ whole genome shotgun (WGS) entry which is preliminary data.</text>
</comment>
<organism evidence="2 3">
    <name type="scientific">Brunnivagina elsteri CCALA 953</name>
    <dbReference type="NCBI Taxonomy" id="987040"/>
    <lineage>
        <taxon>Bacteria</taxon>
        <taxon>Bacillati</taxon>
        <taxon>Cyanobacteriota</taxon>
        <taxon>Cyanophyceae</taxon>
        <taxon>Nostocales</taxon>
        <taxon>Calotrichaceae</taxon>
        <taxon>Brunnivagina</taxon>
    </lineage>
</organism>
<gene>
    <name evidence="2" type="ORF">CK510_16780</name>
</gene>
<dbReference type="AlphaFoldDB" id="A0A2A2TGP2"/>
<sequence>MSNIRSIGLSMVAAVSMVGVTGAIAKSQSANIVLVAGSTNNGNRLVFVPNSVRIDSESKNRVFNYAVMKPSGESSINADAYTPWCRFGKVQLDPRAIDNQVFGLTFVYHKVNPARQPGWFANGQYIVANSPASRNLLKSVCAIDTSNNIN</sequence>
<feature type="chain" id="PRO_5012516890" evidence="1">
    <location>
        <begin position="26"/>
        <end position="150"/>
    </location>
</feature>